<feature type="transmembrane region" description="Helical" evidence="6">
    <location>
        <begin position="97"/>
        <end position="114"/>
    </location>
</feature>
<dbReference type="Proteomes" id="UP000183920">
    <property type="component" value="Unassembled WGS sequence"/>
</dbReference>
<evidence type="ECO:0000256" key="3">
    <source>
        <dbReference type="ARBA" id="ARBA00022692"/>
    </source>
</evidence>
<evidence type="ECO:0000256" key="5">
    <source>
        <dbReference type="ARBA" id="ARBA00023136"/>
    </source>
</evidence>
<comment type="subcellular location">
    <subcellularLocation>
        <location evidence="1">Cell membrane</location>
        <topology evidence="1">Multi-pass membrane protein</topology>
    </subcellularLocation>
</comment>
<dbReference type="PANTHER" id="PTHR47371:SF3">
    <property type="entry name" value="PHOSPHOGLYCEROL TRANSFERASE I"/>
    <property type="match status" value="1"/>
</dbReference>
<keyword evidence="3 6" id="KW-0812">Transmembrane</keyword>
<dbReference type="PANTHER" id="PTHR47371">
    <property type="entry name" value="LIPOTEICHOIC ACID SYNTHASE"/>
    <property type="match status" value="1"/>
</dbReference>
<reference evidence="9" key="1">
    <citation type="submission" date="2015-06" db="EMBL/GenBank/DDBJ databases">
        <authorList>
            <person name="Urmite Genomes"/>
        </authorList>
    </citation>
    <scope>NUCLEOTIDE SEQUENCE [LARGE SCALE GENOMIC DNA]</scope>
    <source>
        <strain evidence="9">CSUR P1867</strain>
    </source>
</reference>
<accession>A0A0G4QBW4</accession>
<dbReference type="InterPro" id="IPR017850">
    <property type="entry name" value="Alkaline_phosphatase_core_sf"/>
</dbReference>
<evidence type="ECO:0000256" key="2">
    <source>
        <dbReference type="ARBA" id="ARBA00022475"/>
    </source>
</evidence>
<dbReference type="Pfam" id="PF00884">
    <property type="entry name" value="Sulfatase"/>
    <property type="match status" value="1"/>
</dbReference>
<protein>
    <submittedName>
        <fullName evidence="8">Phosphoglycerol transferase I</fullName>
    </submittedName>
</protein>
<keyword evidence="2" id="KW-1003">Cell membrane</keyword>
<dbReference type="InterPro" id="IPR000917">
    <property type="entry name" value="Sulfatase_N"/>
</dbReference>
<name>A0A0G4QBW4_9GAMM</name>
<dbReference type="AlphaFoldDB" id="A0A0G4QBW4"/>
<gene>
    <name evidence="8" type="ORF">BN1804_02295</name>
</gene>
<dbReference type="InterPro" id="IPR050448">
    <property type="entry name" value="OpgB/LTA_synthase_biosynth"/>
</dbReference>
<dbReference type="CDD" id="cd16015">
    <property type="entry name" value="LTA_synthase"/>
    <property type="match status" value="1"/>
</dbReference>
<proteinExistence type="predicted"/>
<evidence type="ECO:0000256" key="6">
    <source>
        <dbReference type="SAM" id="Phobius"/>
    </source>
</evidence>
<sequence>MYIFLYVFIICLLVIFSSRLFFIKSIFIILISFTITCWFIANEFTGMGIDDAFLYTITNSIKGTPIFDNSKYIVLTLVVFSFIFLSLYISRKFKKKNAISDFLFLLTIVVFFLHSQPVKNINELFFETNEYSDAKENYIIQNNILSNSNDNFVFIIAESLERTFKDIDGTNYLRNISEIDNFTDFSNIGYVRGSGWTIAGHVNLICGMPLIGTGNAADKIQTFMPKATCFSDILSEKGYKNIYISGTDLSFAGTKNFLSSHSFSTIIDINTLNNKYKSTELRNSWGIDDKIILDEAFNIYKEQSSRRNPFTLFVSTINTHSPGFTSPFCENKIEDRYLNSVICADKLISDFIKKIKNTPYFKNTTIILVSDHGLMQWDALIGKEIKRTNLLTVFNNKLKNEVINNEGTVLDQIPSAIDAILNNNPSLGFGRSIYNKNNSFGLLSPEYNSFSKSLWAYPSLNQNIVKNKNNQLSIGSMKFSVPICIYFDNKYDISDFGYEDGIKDRCMNDIKNKSSDNIIIFENCEKDICYTLYKDGETKKSILNDKLNLSKN</sequence>
<evidence type="ECO:0000313" key="9">
    <source>
        <dbReference type="Proteomes" id="UP000183920"/>
    </source>
</evidence>
<dbReference type="EMBL" id="CVRY01000004">
    <property type="protein sequence ID" value="CRL63044.1"/>
    <property type="molecule type" value="Genomic_DNA"/>
</dbReference>
<organism evidence="8 9">
    <name type="scientific">Proteus penneri</name>
    <dbReference type="NCBI Taxonomy" id="102862"/>
    <lineage>
        <taxon>Bacteria</taxon>
        <taxon>Pseudomonadati</taxon>
        <taxon>Pseudomonadota</taxon>
        <taxon>Gammaproteobacteria</taxon>
        <taxon>Enterobacterales</taxon>
        <taxon>Morganellaceae</taxon>
        <taxon>Proteus</taxon>
    </lineage>
</organism>
<keyword evidence="4 6" id="KW-1133">Transmembrane helix</keyword>
<evidence type="ECO:0000256" key="4">
    <source>
        <dbReference type="ARBA" id="ARBA00022989"/>
    </source>
</evidence>
<dbReference type="SUPFAM" id="SSF53649">
    <property type="entry name" value="Alkaline phosphatase-like"/>
    <property type="match status" value="1"/>
</dbReference>
<dbReference type="GO" id="GO:0005886">
    <property type="term" value="C:plasma membrane"/>
    <property type="evidence" value="ECO:0007669"/>
    <property type="project" value="UniProtKB-SubCell"/>
</dbReference>
<feature type="transmembrane region" description="Helical" evidence="6">
    <location>
        <begin position="72"/>
        <end position="90"/>
    </location>
</feature>
<keyword evidence="8" id="KW-0808">Transferase</keyword>
<dbReference type="GO" id="GO:0016740">
    <property type="term" value="F:transferase activity"/>
    <property type="evidence" value="ECO:0007669"/>
    <property type="project" value="UniProtKB-KW"/>
</dbReference>
<dbReference type="Gene3D" id="3.40.720.10">
    <property type="entry name" value="Alkaline Phosphatase, subunit A"/>
    <property type="match status" value="1"/>
</dbReference>
<feature type="transmembrane region" description="Helical" evidence="6">
    <location>
        <begin position="21"/>
        <end position="41"/>
    </location>
</feature>
<keyword evidence="5 6" id="KW-0472">Membrane</keyword>
<feature type="domain" description="Sulfatase N-terminal" evidence="7">
    <location>
        <begin position="151"/>
        <end position="419"/>
    </location>
</feature>
<evidence type="ECO:0000256" key="1">
    <source>
        <dbReference type="ARBA" id="ARBA00004651"/>
    </source>
</evidence>
<evidence type="ECO:0000259" key="7">
    <source>
        <dbReference type="Pfam" id="PF00884"/>
    </source>
</evidence>
<evidence type="ECO:0000313" key="8">
    <source>
        <dbReference type="EMBL" id="CRL63044.1"/>
    </source>
</evidence>